<protein>
    <submittedName>
        <fullName evidence="7">O-antigen ligase family protein</fullName>
    </submittedName>
</protein>
<evidence type="ECO:0000313" key="7">
    <source>
        <dbReference type="EMBL" id="QRG05896.1"/>
    </source>
</evidence>
<feature type="transmembrane region" description="Helical" evidence="5">
    <location>
        <begin position="440"/>
        <end position="461"/>
    </location>
</feature>
<organism evidence="7 8">
    <name type="scientific">Xanthobacter dioxanivorans</name>
    <dbReference type="NCBI Taxonomy" id="2528964"/>
    <lineage>
        <taxon>Bacteria</taxon>
        <taxon>Pseudomonadati</taxon>
        <taxon>Pseudomonadota</taxon>
        <taxon>Alphaproteobacteria</taxon>
        <taxon>Hyphomicrobiales</taxon>
        <taxon>Xanthobacteraceae</taxon>
        <taxon>Xanthobacter</taxon>
    </lineage>
</organism>
<feature type="transmembrane region" description="Helical" evidence="5">
    <location>
        <begin position="80"/>
        <end position="105"/>
    </location>
</feature>
<dbReference type="KEGG" id="xdi:EZH22_23195"/>
<dbReference type="GO" id="GO:0016020">
    <property type="term" value="C:membrane"/>
    <property type="evidence" value="ECO:0007669"/>
    <property type="project" value="UniProtKB-SubCell"/>
</dbReference>
<proteinExistence type="predicted"/>
<dbReference type="PANTHER" id="PTHR37422:SF13">
    <property type="entry name" value="LIPOPOLYSACCHARIDE BIOSYNTHESIS PROTEIN PA4999-RELATED"/>
    <property type="match status" value="1"/>
</dbReference>
<feature type="transmembrane region" description="Helical" evidence="5">
    <location>
        <begin position="150"/>
        <end position="168"/>
    </location>
</feature>
<feature type="transmembrane region" description="Helical" evidence="5">
    <location>
        <begin position="50"/>
        <end position="68"/>
    </location>
</feature>
<feature type="transmembrane region" description="Helical" evidence="5">
    <location>
        <begin position="325"/>
        <end position="343"/>
    </location>
</feature>
<evidence type="ECO:0000313" key="8">
    <source>
        <dbReference type="Proteomes" id="UP000596427"/>
    </source>
</evidence>
<accession>A0A974PMG7</accession>
<evidence type="ECO:0000259" key="6">
    <source>
        <dbReference type="Pfam" id="PF04932"/>
    </source>
</evidence>
<sequence>MAHKPLTRSSRQFSGNQFTKFNRHSTWSKAPLDLESQATGAPQRQGEMRLIIVQVGFAAAVIATSFGGMARLTDLAFTPLAVLIGLYLFFSSSPQYMAFCMWLWMLTPFVRRVVDFGIGFQPQSFVMLAPFAVSLICIITVFRTMQRIPVPYWLILIAVILGFLFGLVQTELNAVILGALDWIAPLFLAVHILAYPDLVKSHADRIFGAMTYGTLLMGAYGALQFFYLPSWDAFWGVNAAMASLGPVEAGSIRVFSTMNSPGVLALYLMSGLTISLMYKSKVKFMSTIFGLLSFMLTMVRSAWGGFFISASFVFVRAPLKDKLKYIVVFSFAIVASIFIFSSGELYDKFDSRFNTIFNLENDTSYRARSNFYSDMSDVVAGMVAGEGLGRTGRASKLGGQTDFTSFDSGVLEIMFTFGFFGVLVFIASAMILIRTVRASAYGSYASGAAAIAIATISQLIFLNVLSGPSGVIFHVFSALAMAHAASSTSHSTETIVPG</sequence>
<dbReference type="GO" id="GO:0016874">
    <property type="term" value="F:ligase activity"/>
    <property type="evidence" value="ECO:0007669"/>
    <property type="project" value="UniProtKB-KW"/>
</dbReference>
<comment type="subcellular location">
    <subcellularLocation>
        <location evidence="1">Membrane</location>
        <topology evidence="1">Multi-pass membrane protein</topology>
    </subcellularLocation>
</comment>
<reference evidence="7 8" key="1">
    <citation type="submission" date="2020-10" db="EMBL/GenBank/DDBJ databases">
        <title>Degradation of 1,4-Dioxane by Xanthobacter sp. YN2, via a Novel Group-2 Soluble Di-Iron Monooxygenase.</title>
        <authorList>
            <person name="Ma F."/>
            <person name="Wang Y."/>
            <person name="Yang J."/>
            <person name="Guo H."/>
            <person name="Su D."/>
            <person name="Yu L."/>
        </authorList>
    </citation>
    <scope>NUCLEOTIDE SEQUENCE [LARGE SCALE GENOMIC DNA]</scope>
    <source>
        <strain evidence="7 8">YN2</strain>
    </source>
</reference>
<evidence type="ECO:0000256" key="1">
    <source>
        <dbReference type="ARBA" id="ARBA00004141"/>
    </source>
</evidence>
<feature type="transmembrane region" description="Helical" evidence="5">
    <location>
        <begin position="284"/>
        <end position="313"/>
    </location>
</feature>
<evidence type="ECO:0000256" key="5">
    <source>
        <dbReference type="SAM" id="Phobius"/>
    </source>
</evidence>
<feature type="transmembrane region" description="Helical" evidence="5">
    <location>
        <begin position="262"/>
        <end position="278"/>
    </location>
</feature>
<dbReference type="RefSeq" id="WP_203192772.1">
    <property type="nucleotide sequence ID" value="NZ_CP063362.1"/>
</dbReference>
<dbReference type="InterPro" id="IPR051533">
    <property type="entry name" value="WaaL-like"/>
</dbReference>
<feature type="transmembrane region" description="Helical" evidence="5">
    <location>
        <begin position="125"/>
        <end position="143"/>
    </location>
</feature>
<keyword evidence="7" id="KW-0436">Ligase</keyword>
<evidence type="ECO:0000256" key="3">
    <source>
        <dbReference type="ARBA" id="ARBA00022989"/>
    </source>
</evidence>
<feature type="transmembrane region" description="Helical" evidence="5">
    <location>
        <begin position="233"/>
        <end position="255"/>
    </location>
</feature>
<keyword evidence="8" id="KW-1185">Reference proteome</keyword>
<dbReference type="EMBL" id="CP063362">
    <property type="protein sequence ID" value="QRG05896.1"/>
    <property type="molecule type" value="Genomic_DNA"/>
</dbReference>
<keyword evidence="3 5" id="KW-1133">Transmembrane helix</keyword>
<name>A0A974PMG7_9HYPH</name>
<evidence type="ECO:0000256" key="2">
    <source>
        <dbReference type="ARBA" id="ARBA00022692"/>
    </source>
</evidence>
<feature type="transmembrane region" description="Helical" evidence="5">
    <location>
        <begin position="174"/>
        <end position="194"/>
    </location>
</feature>
<dbReference type="Proteomes" id="UP000596427">
    <property type="component" value="Chromosome"/>
</dbReference>
<feature type="domain" description="O-antigen ligase-related" evidence="6">
    <location>
        <begin position="287"/>
        <end position="426"/>
    </location>
</feature>
<evidence type="ECO:0000256" key="4">
    <source>
        <dbReference type="ARBA" id="ARBA00023136"/>
    </source>
</evidence>
<keyword evidence="2 5" id="KW-0812">Transmembrane</keyword>
<dbReference type="AlphaFoldDB" id="A0A974PMG7"/>
<dbReference type="InterPro" id="IPR007016">
    <property type="entry name" value="O-antigen_ligase-rel_domated"/>
</dbReference>
<dbReference type="Pfam" id="PF04932">
    <property type="entry name" value="Wzy_C"/>
    <property type="match status" value="1"/>
</dbReference>
<dbReference type="PANTHER" id="PTHR37422">
    <property type="entry name" value="TEICHURONIC ACID BIOSYNTHESIS PROTEIN TUAE"/>
    <property type="match status" value="1"/>
</dbReference>
<feature type="transmembrane region" description="Helical" evidence="5">
    <location>
        <begin position="413"/>
        <end position="433"/>
    </location>
</feature>
<gene>
    <name evidence="7" type="ORF">EZH22_23195</name>
</gene>
<feature type="transmembrane region" description="Helical" evidence="5">
    <location>
        <begin position="206"/>
        <end position="227"/>
    </location>
</feature>
<keyword evidence="4 5" id="KW-0472">Membrane</keyword>